<protein>
    <submittedName>
        <fullName evidence="1">Uncharacterized protein</fullName>
    </submittedName>
</protein>
<name>A0A9X2CYH1_9GAMM</name>
<accession>A0A9X2CYH1</accession>
<dbReference type="AlphaFoldDB" id="A0A9X2CYH1"/>
<comment type="caution">
    <text evidence="1">The sequence shown here is derived from an EMBL/GenBank/DDBJ whole genome shotgun (WGS) entry which is preliminary data.</text>
</comment>
<sequence>MQKKIEMKAKTEIHFLPLEKNKDGLYPVPTMRCGVLPFYIDKNNQIIWGCIESNRVGPITITPPAGIQDIIIIKDEQCFNLEVGKPFPDLKIDFLSTFIGKLFRDQIYQDIIACLIENKFNLYVETPLETALHETQDEHGVDLRNEGKDRHLLNTLLELPLQNLSGKQGATTQYTCIAFLKNGDDVVLNYTNKIEEKIRRNLGRSFYEKGCWGTLGSFKTTLALEQIKFNSTSEQTHYTSQQMDLITGTLSANQDAIEFLESIELLIRSDLEKLKLAKILIGEGLINQDFAQKIATNYPNSHGSIMELNAPLKEDSVSLMLATHGVFNLNTQLQKECPQKNQDTDFGFKPGFLIGKSF</sequence>
<keyword evidence="2" id="KW-1185">Reference proteome</keyword>
<dbReference type="Proteomes" id="UP001139721">
    <property type="component" value="Unassembled WGS sequence"/>
</dbReference>
<evidence type="ECO:0000313" key="2">
    <source>
        <dbReference type="Proteomes" id="UP001139721"/>
    </source>
</evidence>
<proteinExistence type="predicted"/>
<dbReference type="EMBL" id="JAJKBJ010000001">
    <property type="protein sequence ID" value="MCL9682572.1"/>
    <property type="molecule type" value="Genomic_DNA"/>
</dbReference>
<evidence type="ECO:0000313" key="1">
    <source>
        <dbReference type="EMBL" id="MCL9682572.1"/>
    </source>
</evidence>
<dbReference type="RefSeq" id="WP_250419895.1">
    <property type="nucleotide sequence ID" value="NZ_JAJKBJ010000001.1"/>
</dbReference>
<gene>
    <name evidence="1" type="ORF">LOX96_00500</name>
</gene>
<organism evidence="1 2">
    <name type="scientific">Legionella maioricensis</name>
    <dbReference type="NCBI Taxonomy" id="2896528"/>
    <lineage>
        <taxon>Bacteria</taxon>
        <taxon>Pseudomonadati</taxon>
        <taxon>Pseudomonadota</taxon>
        <taxon>Gammaproteobacteria</taxon>
        <taxon>Legionellales</taxon>
        <taxon>Legionellaceae</taxon>
        <taxon>Legionella</taxon>
    </lineage>
</organism>
<reference evidence="1" key="1">
    <citation type="submission" date="2021-11" db="EMBL/GenBank/DDBJ databases">
        <title>Legionella maioricencis sp. nov., a new species isolated from hot water samples in Mallorca.</title>
        <authorList>
            <person name="Crespi S."/>
            <person name="Drasar V."/>
            <person name="Salva-Serra F."/>
            <person name="Jaen-Luchoro D."/>
            <person name="Pineiro-Iglesias B."/>
            <person name="Aliaga F."/>
            <person name="Fernandez-Juarez V."/>
            <person name="Coll G."/>
            <person name="Moore E.R.B."/>
            <person name="Bennasar-Figueras A."/>
        </authorList>
    </citation>
    <scope>NUCLEOTIDE SEQUENCE</scope>
    <source>
        <strain evidence="1">HCPI-6</strain>
    </source>
</reference>